<accession>A0ABN6QPJ8</accession>
<protein>
    <submittedName>
        <fullName evidence="2">Uncharacterized protein</fullName>
    </submittedName>
</protein>
<keyword evidence="3" id="KW-1185">Reference proteome</keyword>
<evidence type="ECO:0000256" key="1">
    <source>
        <dbReference type="SAM" id="MobiDB-lite"/>
    </source>
</evidence>
<evidence type="ECO:0000313" key="3">
    <source>
        <dbReference type="Proteomes" id="UP001059597"/>
    </source>
</evidence>
<sequence length="76" mass="8409">MPYVRFRPEAGPSTKTAQHRAISTFVSREHTAARDRTGWRGRGSGPEERGVRKESRGREGREERGERGGGAGAVMK</sequence>
<feature type="region of interest" description="Disordered" evidence="1">
    <location>
        <begin position="1"/>
        <end position="76"/>
    </location>
</feature>
<dbReference type="EMBL" id="AP026073">
    <property type="protein sequence ID" value="BDM67870.1"/>
    <property type="molecule type" value="Genomic_DNA"/>
</dbReference>
<name>A0ABN6QPJ8_STRNI</name>
<organism evidence="2 3">
    <name type="scientific">Streptomyces nigrescens</name>
    <dbReference type="NCBI Taxonomy" id="1920"/>
    <lineage>
        <taxon>Bacteria</taxon>
        <taxon>Bacillati</taxon>
        <taxon>Actinomycetota</taxon>
        <taxon>Actinomycetes</taxon>
        <taxon>Kitasatosporales</taxon>
        <taxon>Streptomycetaceae</taxon>
        <taxon>Streptomyces</taxon>
    </lineage>
</organism>
<feature type="compositionally biased region" description="Basic and acidic residues" evidence="1">
    <location>
        <begin position="45"/>
        <end position="67"/>
    </location>
</feature>
<reference evidence="2" key="1">
    <citation type="submission" date="2022-06" db="EMBL/GenBank/DDBJ databases">
        <title>Complete genome sequence of Streptomyces nigrescens HEK616.</title>
        <authorList>
            <person name="Asamizu S."/>
            <person name="Onaka H."/>
        </authorList>
    </citation>
    <scope>NUCLEOTIDE SEQUENCE</scope>
    <source>
        <strain evidence="2">HEK616</strain>
    </source>
</reference>
<dbReference type="Proteomes" id="UP001059597">
    <property type="component" value="Chromosome"/>
</dbReference>
<proteinExistence type="predicted"/>
<evidence type="ECO:0000313" key="2">
    <source>
        <dbReference type="EMBL" id="BDM67870.1"/>
    </source>
</evidence>
<feature type="compositionally biased region" description="Basic and acidic residues" evidence="1">
    <location>
        <begin position="27"/>
        <end position="38"/>
    </location>
</feature>
<gene>
    <name evidence="2" type="ORF">HEK616_13570</name>
</gene>